<sequence length="199" mass="21108">GKKTSEWSFSGWMFASSPALSAMDHPVYDVWVLDCLGKEEPNEEAASAETDEEADQNDLPAATAEGVQNEVPPSDTAAEDPIPTDSEAEAEFETAPAPVPEDTGVPYVPEAAAPADPATEPQAPVPQTDGSVEIYPDAAPVPTPQDQGATPGTAYEFMQRNRGTNAGAPPAPPRDNSTAYDYMNRPVQPQPVTPQRPIY</sequence>
<accession>A0A2W4ZXV7</accession>
<name>A0A2W4ZXV7_9BACT</name>
<feature type="compositionally biased region" description="Low complexity" evidence="1">
    <location>
        <begin position="106"/>
        <end position="122"/>
    </location>
</feature>
<comment type="caution">
    <text evidence="2">The sequence shown here is derived from an EMBL/GenBank/DDBJ whole genome shotgun (WGS) entry which is preliminary data.</text>
</comment>
<dbReference type="Proteomes" id="UP000249557">
    <property type="component" value="Unassembled WGS sequence"/>
</dbReference>
<evidence type="ECO:0000313" key="2">
    <source>
        <dbReference type="EMBL" id="PZO87150.1"/>
    </source>
</evidence>
<evidence type="ECO:0000256" key="1">
    <source>
        <dbReference type="SAM" id="MobiDB-lite"/>
    </source>
</evidence>
<gene>
    <name evidence="2" type="ORF">DI626_04710</name>
</gene>
<dbReference type="EMBL" id="QFNK01000071">
    <property type="protein sequence ID" value="PZO87150.1"/>
    <property type="molecule type" value="Genomic_DNA"/>
</dbReference>
<reference evidence="2 3" key="1">
    <citation type="submission" date="2017-08" db="EMBL/GenBank/DDBJ databases">
        <title>Infants hospitalized years apart are colonized by the same room-sourced microbial strains.</title>
        <authorList>
            <person name="Brooks B."/>
            <person name="Olm M.R."/>
            <person name="Firek B.A."/>
            <person name="Baker R."/>
            <person name="Thomas B.C."/>
            <person name="Morowitz M.J."/>
            <person name="Banfield J.F."/>
        </authorList>
    </citation>
    <scope>NUCLEOTIDE SEQUENCE [LARGE SCALE GENOMIC DNA]</scope>
    <source>
        <strain evidence="2">S2_018_000_R2_104</strain>
    </source>
</reference>
<protein>
    <recommendedName>
        <fullName evidence="4">DUF2155 domain-containing protein</fullName>
    </recommendedName>
</protein>
<dbReference type="InterPro" id="IPR019225">
    <property type="entry name" value="DUF2155"/>
</dbReference>
<proteinExistence type="predicted"/>
<organism evidence="2 3">
    <name type="scientific">Micavibrio aeruginosavorus</name>
    <dbReference type="NCBI Taxonomy" id="349221"/>
    <lineage>
        <taxon>Bacteria</taxon>
        <taxon>Pseudomonadati</taxon>
        <taxon>Bdellovibrionota</taxon>
        <taxon>Bdellovibrionia</taxon>
        <taxon>Bdellovibrionales</taxon>
        <taxon>Pseudobdellovibrionaceae</taxon>
        <taxon>Micavibrio</taxon>
    </lineage>
</organism>
<feature type="region of interest" description="Disordered" evidence="1">
    <location>
        <begin position="41"/>
        <end position="199"/>
    </location>
</feature>
<evidence type="ECO:0000313" key="3">
    <source>
        <dbReference type="Proteomes" id="UP000249557"/>
    </source>
</evidence>
<feature type="non-terminal residue" evidence="2">
    <location>
        <position position="1"/>
    </location>
</feature>
<dbReference type="AlphaFoldDB" id="A0A2W4ZXV7"/>
<dbReference type="Pfam" id="PF09923">
    <property type="entry name" value="DUF2155"/>
    <property type="match status" value="1"/>
</dbReference>
<evidence type="ECO:0008006" key="4">
    <source>
        <dbReference type="Google" id="ProtNLM"/>
    </source>
</evidence>
<feature type="compositionally biased region" description="Pro residues" evidence="1">
    <location>
        <begin position="188"/>
        <end position="199"/>
    </location>
</feature>